<dbReference type="EMBL" id="AP027041">
    <property type="protein sequence ID" value="BDU18145.1"/>
    <property type="molecule type" value="Genomic_DNA"/>
</dbReference>
<organism evidence="1 2">
    <name type="scientific">Lysobacter auxotrophicus</name>
    <dbReference type="NCBI Taxonomy" id="2992573"/>
    <lineage>
        <taxon>Bacteria</taxon>
        <taxon>Pseudomonadati</taxon>
        <taxon>Pseudomonadota</taxon>
        <taxon>Gammaproteobacteria</taxon>
        <taxon>Lysobacterales</taxon>
        <taxon>Lysobacteraceae</taxon>
        <taxon>Lysobacter</taxon>
    </lineage>
</organism>
<dbReference type="RefSeq" id="WP_281780019.1">
    <property type="nucleotide sequence ID" value="NZ_AP027041.1"/>
</dbReference>
<gene>
    <name evidence="1" type="ORF">LA521A_33460</name>
</gene>
<sequence>MQSVDHVLALWELGVLSSDAAVAWADAQISASSQPSYELIELSLHGPAQCVARPDPYFHARPLAVSFSQKFSVKAVGLDLSSEQEALAFAKWAAWNAIGEDLDDPLVRFGYHLDHLLDDCSDPEAAVQLLREALPSMIPGCRAAAVELFGQLPNNSSKPTPLRGAA</sequence>
<reference evidence="1 2" key="1">
    <citation type="journal article" date="2023" name="Int. J. Syst. Evol. Microbiol.">
        <title>Physiological and genomic analyses of cobalamin (vitamin B12)-auxotrophy of Lysobacter auxotrophicus sp. nov., a methionine-auxotrophic chitinolytic bacterium isolated from chitin-treated soil.</title>
        <authorList>
            <person name="Saito A."/>
            <person name="Dohra H."/>
            <person name="Hamada M."/>
            <person name="Moriuchi R."/>
            <person name="Kotsuchibashi Y."/>
            <person name="Mori K."/>
        </authorList>
    </citation>
    <scope>NUCLEOTIDE SEQUENCE [LARGE SCALE GENOMIC DNA]</scope>
    <source>
        <strain evidence="1 2">5-21a</strain>
    </source>
</reference>
<keyword evidence="2" id="KW-1185">Reference proteome</keyword>
<proteinExistence type="predicted"/>
<dbReference type="Proteomes" id="UP001317822">
    <property type="component" value="Chromosome"/>
</dbReference>
<accession>A0ABM8DHS2</accession>
<evidence type="ECO:0000313" key="2">
    <source>
        <dbReference type="Proteomes" id="UP001317822"/>
    </source>
</evidence>
<protein>
    <submittedName>
        <fullName evidence="1">Uncharacterized protein</fullName>
    </submittedName>
</protein>
<name>A0ABM8DHS2_9GAMM</name>
<evidence type="ECO:0000313" key="1">
    <source>
        <dbReference type="EMBL" id="BDU18145.1"/>
    </source>
</evidence>